<evidence type="ECO:0000313" key="4">
    <source>
        <dbReference type="Proteomes" id="UP000791440"/>
    </source>
</evidence>
<feature type="domain" description="PDZ" evidence="2">
    <location>
        <begin position="30"/>
        <end position="82"/>
    </location>
</feature>
<dbReference type="Proteomes" id="UP000791440">
    <property type="component" value="Unassembled WGS sequence"/>
</dbReference>
<dbReference type="SMART" id="SM00228">
    <property type="entry name" value="PDZ"/>
    <property type="match status" value="1"/>
</dbReference>
<gene>
    <name evidence="3" type="ORF">O3G_MSEX009718</name>
</gene>
<evidence type="ECO:0000313" key="3">
    <source>
        <dbReference type="EMBL" id="KAG6456449.1"/>
    </source>
</evidence>
<name>A0A921ZEP9_MANSE</name>
<dbReference type="Pfam" id="PF00595">
    <property type="entry name" value="PDZ"/>
    <property type="match status" value="1"/>
</dbReference>
<evidence type="ECO:0000256" key="1">
    <source>
        <dbReference type="SAM" id="MobiDB-lite"/>
    </source>
</evidence>
<reference evidence="3" key="1">
    <citation type="journal article" date="2016" name="Insect Biochem. Mol. Biol.">
        <title>Multifaceted biological insights from a draft genome sequence of the tobacco hornworm moth, Manduca sexta.</title>
        <authorList>
            <person name="Kanost M.R."/>
            <person name="Arrese E.L."/>
            <person name="Cao X."/>
            <person name="Chen Y.R."/>
            <person name="Chellapilla S."/>
            <person name="Goldsmith M.R."/>
            <person name="Grosse-Wilde E."/>
            <person name="Heckel D.G."/>
            <person name="Herndon N."/>
            <person name="Jiang H."/>
            <person name="Papanicolaou A."/>
            <person name="Qu J."/>
            <person name="Soulages J.L."/>
            <person name="Vogel H."/>
            <person name="Walters J."/>
            <person name="Waterhouse R.M."/>
            <person name="Ahn S.J."/>
            <person name="Almeida F.C."/>
            <person name="An C."/>
            <person name="Aqrawi P."/>
            <person name="Bretschneider A."/>
            <person name="Bryant W.B."/>
            <person name="Bucks S."/>
            <person name="Chao H."/>
            <person name="Chevignon G."/>
            <person name="Christen J.M."/>
            <person name="Clarke D.F."/>
            <person name="Dittmer N.T."/>
            <person name="Ferguson L.C.F."/>
            <person name="Garavelou S."/>
            <person name="Gordon K.H.J."/>
            <person name="Gunaratna R.T."/>
            <person name="Han Y."/>
            <person name="Hauser F."/>
            <person name="He Y."/>
            <person name="Heidel-Fischer H."/>
            <person name="Hirsh A."/>
            <person name="Hu Y."/>
            <person name="Jiang H."/>
            <person name="Kalra D."/>
            <person name="Klinner C."/>
            <person name="Konig C."/>
            <person name="Kovar C."/>
            <person name="Kroll A.R."/>
            <person name="Kuwar S.S."/>
            <person name="Lee S.L."/>
            <person name="Lehman R."/>
            <person name="Li K."/>
            <person name="Li Z."/>
            <person name="Liang H."/>
            <person name="Lovelace S."/>
            <person name="Lu Z."/>
            <person name="Mansfield J.H."/>
            <person name="McCulloch K.J."/>
            <person name="Mathew T."/>
            <person name="Morton B."/>
            <person name="Muzny D.M."/>
            <person name="Neunemann D."/>
            <person name="Ongeri F."/>
            <person name="Pauchet Y."/>
            <person name="Pu L.L."/>
            <person name="Pyrousis I."/>
            <person name="Rao X.J."/>
            <person name="Redding A."/>
            <person name="Roesel C."/>
            <person name="Sanchez-Gracia A."/>
            <person name="Schaack S."/>
            <person name="Shukla A."/>
            <person name="Tetreau G."/>
            <person name="Wang Y."/>
            <person name="Xiong G.H."/>
            <person name="Traut W."/>
            <person name="Walsh T.K."/>
            <person name="Worley K.C."/>
            <person name="Wu D."/>
            <person name="Wu W."/>
            <person name="Wu Y.Q."/>
            <person name="Zhang X."/>
            <person name="Zou Z."/>
            <person name="Zucker H."/>
            <person name="Briscoe A.D."/>
            <person name="Burmester T."/>
            <person name="Clem R.J."/>
            <person name="Feyereisen R."/>
            <person name="Grimmelikhuijzen C.J.P."/>
            <person name="Hamodrakas S.J."/>
            <person name="Hansson B.S."/>
            <person name="Huguet E."/>
            <person name="Jermiin L.S."/>
            <person name="Lan Q."/>
            <person name="Lehman H.K."/>
            <person name="Lorenzen M."/>
            <person name="Merzendorfer H."/>
            <person name="Michalopoulos I."/>
            <person name="Morton D.B."/>
            <person name="Muthukrishnan S."/>
            <person name="Oakeshott J.G."/>
            <person name="Palmer W."/>
            <person name="Park Y."/>
            <person name="Passarelli A.L."/>
            <person name="Rozas J."/>
            <person name="Schwartz L.M."/>
            <person name="Smith W."/>
            <person name="Southgate A."/>
            <person name="Vilcinskas A."/>
            <person name="Vogt R."/>
            <person name="Wang P."/>
            <person name="Werren J."/>
            <person name="Yu X.Q."/>
            <person name="Zhou J.J."/>
            <person name="Brown S.J."/>
            <person name="Scherer S.E."/>
            <person name="Richards S."/>
            <person name="Blissard G.W."/>
        </authorList>
    </citation>
    <scope>NUCLEOTIDE SEQUENCE</scope>
</reference>
<dbReference type="AlphaFoldDB" id="A0A921ZEP9"/>
<organism evidence="3 4">
    <name type="scientific">Manduca sexta</name>
    <name type="common">Tobacco hawkmoth</name>
    <name type="synonym">Tobacco hornworm</name>
    <dbReference type="NCBI Taxonomy" id="7130"/>
    <lineage>
        <taxon>Eukaryota</taxon>
        <taxon>Metazoa</taxon>
        <taxon>Ecdysozoa</taxon>
        <taxon>Arthropoda</taxon>
        <taxon>Hexapoda</taxon>
        <taxon>Insecta</taxon>
        <taxon>Pterygota</taxon>
        <taxon>Neoptera</taxon>
        <taxon>Endopterygota</taxon>
        <taxon>Lepidoptera</taxon>
        <taxon>Glossata</taxon>
        <taxon>Ditrysia</taxon>
        <taxon>Bombycoidea</taxon>
        <taxon>Sphingidae</taxon>
        <taxon>Sphinginae</taxon>
        <taxon>Sphingini</taxon>
        <taxon>Manduca</taxon>
    </lineage>
</organism>
<keyword evidence="4" id="KW-1185">Reference proteome</keyword>
<protein>
    <recommendedName>
        <fullName evidence="2">PDZ domain-containing protein</fullName>
    </recommendedName>
</protein>
<comment type="caution">
    <text evidence="3">The sequence shown here is derived from an EMBL/GenBank/DDBJ whole genome shotgun (WGS) entry which is preliminary data.</text>
</comment>
<sequence length="120" mass="13685">MPMYQRPPFWRVPHMRTDPEDEPRYYGRGKVTAGTPAGKELVRGDIIAKIDDYDARDLRHEDAQNLFKNAPRQIKLVVQRGGSSPHLYTVPRTTGSFVGRVPTPTFFHEFADHLSGIHLS</sequence>
<reference evidence="3" key="2">
    <citation type="submission" date="2020-12" db="EMBL/GenBank/DDBJ databases">
        <authorList>
            <person name="Kanost M."/>
        </authorList>
    </citation>
    <scope>NUCLEOTIDE SEQUENCE</scope>
</reference>
<proteinExistence type="predicted"/>
<evidence type="ECO:0000259" key="2">
    <source>
        <dbReference type="PROSITE" id="PS50106"/>
    </source>
</evidence>
<dbReference type="InterPro" id="IPR001478">
    <property type="entry name" value="PDZ"/>
</dbReference>
<dbReference type="EMBL" id="JH668512">
    <property type="protein sequence ID" value="KAG6456449.1"/>
    <property type="molecule type" value="Genomic_DNA"/>
</dbReference>
<feature type="compositionally biased region" description="Basic and acidic residues" evidence="1">
    <location>
        <begin position="15"/>
        <end position="25"/>
    </location>
</feature>
<dbReference type="PROSITE" id="PS50106">
    <property type="entry name" value="PDZ"/>
    <property type="match status" value="1"/>
</dbReference>
<feature type="region of interest" description="Disordered" evidence="1">
    <location>
        <begin position="14"/>
        <end position="33"/>
    </location>
</feature>
<accession>A0A921ZEP9</accession>